<sequence>MTTELRHESEYSRYTFWVDDEQVGLTDYRLHDGSIDIVHTEIDPVRRGVGLGGRMVQQVLDDIRTDVDDPVRATCPFVARYIDEHPAYEDLLTR</sequence>
<dbReference type="AlphaFoldDB" id="A0A4S4FS28"/>
<feature type="domain" description="N-acetyltransferase" evidence="1">
    <location>
        <begin position="6"/>
        <end position="93"/>
    </location>
</feature>
<dbReference type="Proteomes" id="UP000307380">
    <property type="component" value="Unassembled WGS sequence"/>
</dbReference>
<organism evidence="2 3">
    <name type="scientific">Orlajensenia flava</name>
    <dbReference type="NCBI Taxonomy" id="2565934"/>
    <lineage>
        <taxon>Bacteria</taxon>
        <taxon>Bacillati</taxon>
        <taxon>Actinomycetota</taxon>
        <taxon>Actinomycetes</taxon>
        <taxon>Micrococcales</taxon>
        <taxon>Microbacteriaceae</taxon>
        <taxon>Orlajensenia</taxon>
    </lineage>
</organism>
<protein>
    <submittedName>
        <fullName evidence="2">N-acetyltransferase</fullName>
    </submittedName>
</protein>
<dbReference type="InterPro" id="IPR016181">
    <property type="entry name" value="Acyl_CoA_acyltransferase"/>
</dbReference>
<name>A0A4S4FS28_9MICO</name>
<dbReference type="PANTHER" id="PTHR31435:SF10">
    <property type="entry name" value="BSR4717 PROTEIN"/>
    <property type="match status" value="1"/>
</dbReference>
<reference evidence="2 3" key="1">
    <citation type="submission" date="2019-04" db="EMBL/GenBank/DDBJ databases">
        <authorList>
            <person name="Jiang L."/>
        </authorList>
    </citation>
    <scope>NUCLEOTIDE SEQUENCE [LARGE SCALE GENOMIC DNA]</scope>
    <source>
        <strain evidence="2 3">YIM 131861</strain>
    </source>
</reference>
<comment type="caution">
    <text evidence="2">The sequence shown here is derived from an EMBL/GenBank/DDBJ whole genome shotgun (WGS) entry which is preliminary data.</text>
</comment>
<evidence type="ECO:0000313" key="3">
    <source>
        <dbReference type="Proteomes" id="UP000307380"/>
    </source>
</evidence>
<dbReference type="PROSITE" id="PS51729">
    <property type="entry name" value="GNAT_YJDJ"/>
    <property type="match status" value="1"/>
</dbReference>
<dbReference type="InterPro" id="IPR031165">
    <property type="entry name" value="GNAT_YJDJ"/>
</dbReference>
<keyword evidence="2" id="KW-0808">Transferase</keyword>
<proteinExistence type="predicted"/>
<dbReference type="SUPFAM" id="SSF55729">
    <property type="entry name" value="Acyl-CoA N-acyltransferases (Nat)"/>
    <property type="match status" value="1"/>
</dbReference>
<dbReference type="EMBL" id="SSSN01000009">
    <property type="protein sequence ID" value="THG32505.1"/>
    <property type="molecule type" value="Genomic_DNA"/>
</dbReference>
<dbReference type="OrthoDB" id="5405911at2"/>
<evidence type="ECO:0000259" key="1">
    <source>
        <dbReference type="PROSITE" id="PS51729"/>
    </source>
</evidence>
<accession>A0A4S4FS28</accession>
<dbReference type="PANTHER" id="PTHR31435">
    <property type="entry name" value="PROTEIN NATD1"/>
    <property type="match status" value="1"/>
</dbReference>
<dbReference type="GO" id="GO:0016740">
    <property type="term" value="F:transferase activity"/>
    <property type="evidence" value="ECO:0007669"/>
    <property type="project" value="UniProtKB-KW"/>
</dbReference>
<dbReference type="RefSeq" id="WP_136424806.1">
    <property type="nucleotide sequence ID" value="NZ_SSSN01000009.1"/>
</dbReference>
<dbReference type="Pfam" id="PF14542">
    <property type="entry name" value="Acetyltransf_CG"/>
    <property type="match status" value="1"/>
</dbReference>
<gene>
    <name evidence="2" type="ORF">E6C70_12155</name>
</gene>
<evidence type="ECO:0000313" key="2">
    <source>
        <dbReference type="EMBL" id="THG32505.1"/>
    </source>
</evidence>
<dbReference type="Gene3D" id="3.40.630.30">
    <property type="match status" value="1"/>
</dbReference>
<keyword evidence="3" id="KW-1185">Reference proteome</keyword>
<dbReference type="InterPro" id="IPR045057">
    <property type="entry name" value="Gcn5-rel_NAT"/>
</dbReference>